<sequence length="77" mass="8565">MHSDGFRQRTAEAWLSQIFSAKAVARGGVIRRASRWVECEIGRDRFIAEVQARGFHMIECGGQLVVICNSGGIRVIC</sequence>
<dbReference type="RefSeq" id="WP_089231986.1">
    <property type="nucleotide sequence ID" value="NZ_FZOY01000002.1"/>
</dbReference>
<gene>
    <name evidence="1" type="ORF">SAMN05421757_102228</name>
</gene>
<dbReference type="EMBL" id="FZOY01000002">
    <property type="protein sequence ID" value="SNS45735.1"/>
    <property type="molecule type" value="Genomic_DNA"/>
</dbReference>
<reference evidence="1 2" key="1">
    <citation type="submission" date="2017-06" db="EMBL/GenBank/DDBJ databases">
        <authorList>
            <person name="Kim H.J."/>
            <person name="Triplett B.A."/>
        </authorList>
    </citation>
    <scope>NUCLEOTIDE SEQUENCE [LARGE SCALE GENOMIC DNA]</scope>
    <source>
        <strain evidence="1 2">DSM 29339</strain>
    </source>
</reference>
<dbReference type="OrthoDB" id="7867818at2"/>
<name>A0A239EM44_9RHOB</name>
<protein>
    <recommendedName>
        <fullName evidence="3">N-(5'-phosphoribosyl)anthranilate isomerase</fullName>
    </recommendedName>
</protein>
<proteinExistence type="predicted"/>
<keyword evidence="2" id="KW-1185">Reference proteome</keyword>
<dbReference type="AlphaFoldDB" id="A0A239EM44"/>
<evidence type="ECO:0008006" key="3">
    <source>
        <dbReference type="Google" id="ProtNLM"/>
    </source>
</evidence>
<accession>A0A239EM44</accession>
<dbReference type="Proteomes" id="UP000198426">
    <property type="component" value="Unassembled WGS sequence"/>
</dbReference>
<evidence type="ECO:0000313" key="1">
    <source>
        <dbReference type="EMBL" id="SNS45735.1"/>
    </source>
</evidence>
<organism evidence="1 2">
    <name type="scientific">Tropicimonas sediminicola</name>
    <dbReference type="NCBI Taxonomy" id="1031541"/>
    <lineage>
        <taxon>Bacteria</taxon>
        <taxon>Pseudomonadati</taxon>
        <taxon>Pseudomonadota</taxon>
        <taxon>Alphaproteobacteria</taxon>
        <taxon>Rhodobacterales</taxon>
        <taxon>Roseobacteraceae</taxon>
        <taxon>Tropicimonas</taxon>
    </lineage>
</organism>
<evidence type="ECO:0000313" key="2">
    <source>
        <dbReference type="Proteomes" id="UP000198426"/>
    </source>
</evidence>